<keyword evidence="1" id="KW-0812">Transmembrane</keyword>
<reference evidence="2 3" key="1">
    <citation type="submission" date="2018-09" db="EMBL/GenBank/DDBJ databases">
        <title>Metagenome Assembled Genomes from an Advanced Water Purification Facility.</title>
        <authorList>
            <person name="Stamps B.W."/>
            <person name="Spear J.R."/>
        </authorList>
    </citation>
    <scope>NUCLEOTIDE SEQUENCE [LARGE SCALE GENOMIC DNA]</scope>
    <source>
        <strain evidence="2">Bin_52_1</strain>
    </source>
</reference>
<keyword evidence="1" id="KW-0472">Membrane</keyword>
<dbReference type="AlphaFoldDB" id="A0A5C7VVZ0"/>
<keyword evidence="1" id="KW-1133">Transmembrane helix</keyword>
<proteinExistence type="predicted"/>
<sequence length="299" mass="33655">MAKLLGKTIAMILNIAMIPIVLILAIPLGILKARRAQKSRLLFTSEEQALLGKAQRTIHMEKNGLLSPDRDLLEVAKCIENARCDYQAIKSRERFDSTFSDFVFPRINNCHVTDWDNVVGFFGFSSHTKHEVAETFVAEEPFDDHFEVMQLEKSESSANVQNVKIMDGLTSPFEPRAELQTEEGFRNYFKRLSSFDRATLHVEFANVRAAKHNLTFMPTGLNEFQKVQALVTDLTDKSVAICVFVFGQPAVFGFGGGDLRPFNDLVNTIDDSVANLNLEPEQHGRQLLEGIGEHLLIRP</sequence>
<comment type="caution">
    <text evidence="2">The sequence shown here is derived from an EMBL/GenBank/DDBJ whole genome shotgun (WGS) entry which is preliminary data.</text>
</comment>
<accession>A0A5C7VVZ0</accession>
<name>A0A5C7VVZ0_AQUAC</name>
<evidence type="ECO:0000256" key="1">
    <source>
        <dbReference type="SAM" id="Phobius"/>
    </source>
</evidence>
<gene>
    <name evidence="2" type="ORF">E6Q69_14365</name>
</gene>
<protein>
    <submittedName>
        <fullName evidence="2">Uncharacterized protein</fullName>
    </submittedName>
</protein>
<dbReference type="EMBL" id="SSFO01000242">
    <property type="protein sequence ID" value="TXI29767.1"/>
    <property type="molecule type" value="Genomic_DNA"/>
</dbReference>
<organism evidence="2 3">
    <name type="scientific">Aquipseudomonas alcaligenes</name>
    <name type="common">Pseudomonas alcaligenes</name>
    <dbReference type="NCBI Taxonomy" id="43263"/>
    <lineage>
        <taxon>Bacteria</taxon>
        <taxon>Pseudomonadati</taxon>
        <taxon>Pseudomonadota</taxon>
        <taxon>Gammaproteobacteria</taxon>
        <taxon>Pseudomonadales</taxon>
        <taxon>Pseudomonadaceae</taxon>
        <taxon>Aquipseudomonas</taxon>
    </lineage>
</organism>
<evidence type="ECO:0000313" key="2">
    <source>
        <dbReference type="EMBL" id="TXI29767.1"/>
    </source>
</evidence>
<evidence type="ECO:0000313" key="3">
    <source>
        <dbReference type="Proteomes" id="UP000321110"/>
    </source>
</evidence>
<dbReference type="Proteomes" id="UP000321110">
    <property type="component" value="Unassembled WGS sequence"/>
</dbReference>
<feature type="transmembrane region" description="Helical" evidence="1">
    <location>
        <begin position="12"/>
        <end position="31"/>
    </location>
</feature>